<dbReference type="Proteomes" id="UP000265520">
    <property type="component" value="Unassembled WGS sequence"/>
</dbReference>
<gene>
    <name evidence="1" type="ORF">A2U01_0006268</name>
</gene>
<reference evidence="1 2" key="1">
    <citation type="journal article" date="2018" name="Front. Plant Sci.">
        <title>Red Clover (Trifolium pratense) and Zigzag Clover (T. medium) - A Picture of Genomic Similarities and Differences.</title>
        <authorList>
            <person name="Dluhosova J."/>
            <person name="Istvanek J."/>
            <person name="Nedelnik J."/>
            <person name="Repkova J."/>
        </authorList>
    </citation>
    <scope>NUCLEOTIDE SEQUENCE [LARGE SCALE GENOMIC DNA]</scope>
    <source>
        <strain evidence="2">cv. 10/8</strain>
        <tissue evidence="1">Leaf</tissue>
    </source>
</reference>
<evidence type="ECO:0000313" key="1">
    <source>
        <dbReference type="EMBL" id="MCH85422.1"/>
    </source>
</evidence>
<dbReference type="AlphaFoldDB" id="A0A392MD44"/>
<accession>A0A392MD44</accession>
<evidence type="ECO:0000313" key="2">
    <source>
        <dbReference type="Proteomes" id="UP000265520"/>
    </source>
</evidence>
<dbReference type="EMBL" id="LXQA010008477">
    <property type="protein sequence ID" value="MCH85422.1"/>
    <property type="molecule type" value="Genomic_DNA"/>
</dbReference>
<comment type="caution">
    <text evidence="1">The sequence shown here is derived from an EMBL/GenBank/DDBJ whole genome shotgun (WGS) entry which is preliminary data.</text>
</comment>
<keyword evidence="2" id="KW-1185">Reference proteome</keyword>
<protein>
    <submittedName>
        <fullName evidence="1">Uncharacterized protein</fullName>
    </submittedName>
</protein>
<sequence>MNPKSNGRNGDPFVVVNESHTMTLLEHLSEGQMYLSNCQSSMNVVVVDDIVVEIVHMSSSKSPQSNEVEDQLMVVWSIDVLNVVEETDLDDLPLDQSCCSKCVMIICDNVMIKGDYYYVFQHCVQHLSPKCQNVVDYEPNIEDVVLGIMSLDRKKVDISSILLENVSFILKKMSRNRNLCFKGDNATRSWIFGKYIFNYEASYNVYGEATNNLYGCNL</sequence>
<name>A0A392MD44_9FABA</name>
<organism evidence="1 2">
    <name type="scientific">Trifolium medium</name>
    <dbReference type="NCBI Taxonomy" id="97028"/>
    <lineage>
        <taxon>Eukaryota</taxon>
        <taxon>Viridiplantae</taxon>
        <taxon>Streptophyta</taxon>
        <taxon>Embryophyta</taxon>
        <taxon>Tracheophyta</taxon>
        <taxon>Spermatophyta</taxon>
        <taxon>Magnoliopsida</taxon>
        <taxon>eudicotyledons</taxon>
        <taxon>Gunneridae</taxon>
        <taxon>Pentapetalae</taxon>
        <taxon>rosids</taxon>
        <taxon>fabids</taxon>
        <taxon>Fabales</taxon>
        <taxon>Fabaceae</taxon>
        <taxon>Papilionoideae</taxon>
        <taxon>50 kb inversion clade</taxon>
        <taxon>NPAAA clade</taxon>
        <taxon>Hologalegina</taxon>
        <taxon>IRL clade</taxon>
        <taxon>Trifolieae</taxon>
        <taxon>Trifolium</taxon>
    </lineage>
</organism>
<proteinExistence type="predicted"/>